<dbReference type="Gramene" id="Manes.01G198080.1.v8.1">
    <property type="protein sequence ID" value="Manes.01G198080.1.v8.1.CDS"/>
    <property type="gene ID" value="Manes.01G198080.v8.1"/>
</dbReference>
<evidence type="ECO:0000313" key="1">
    <source>
        <dbReference type="EMBL" id="OAY61551.1"/>
    </source>
</evidence>
<sequence>MWLDGWTVVTADGKRIAQFGHTLLNNRDSVRYSWLVIIGTKVYLNIF</sequence>
<dbReference type="EMBL" id="CM004387">
    <property type="protein sequence ID" value="OAY61551.1"/>
    <property type="molecule type" value="Genomic_DNA"/>
</dbReference>
<accession>A0A2C9WMF9</accession>
<gene>
    <name evidence="1" type="ORF">MANES_01G198080v8</name>
</gene>
<dbReference type="AlphaFoldDB" id="A0A2C9WMF9"/>
<name>A0A2C9WMF9_MANES</name>
<proteinExistence type="predicted"/>
<comment type="caution">
    <text evidence="1">The sequence shown here is derived from an EMBL/GenBank/DDBJ whole genome shotgun (WGS) entry which is preliminary data.</text>
</comment>
<dbReference type="Proteomes" id="UP000091857">
    <property type="component" value="Chromosome 1"/>
</dbReference>
<keyword evidence="2" id="KW-1185">Reference proteome</keyword>
<reference evidence="2" key="1">
    <citation type="journal article" date="2016" name="Nat. Biotechnol.">
        <title>Sequencing wild and cultivated cassava and related species reveals extensive interspecific hybridization and genetic diversity.</title>
        <authorList>
            <person name="Bredeson J.V."/>
            <person name="Lyons J.B."/>
            <person name="Prochnik S.E."/>
            <person name="Wu G.A."/>
            <person name="Ha C.M."/>
            <person name="Edsinger-Gonzales E."/>
            <person name="Grimwood J."/>
            <person name="Schmutz J."/>
            <person name="Rabbi I.Y."/>
            <person name="Egesi C."/>
            <person name="Nauluvula P."/>
            <person name="Lebot V."/>
            <person name="Ndunguru J."/>
            <person name="Mkamilo G."/>
            <person name="Bart R.S."/>
            <person name="Setter T.L."/>
            <person name="Gleadow R.M."/>
            <person name="Kulakow P."/>
            <person name="Ferguson M.E."/>
            <person name="Rounsley S."/>
            <person name="Rokhsar D.S."/>
        </authorList>
    </citation>
    <scope>NUCLEOTIDE SEQUENCE [LARGE SCALE GENOMIC DNA]</scope>
    <source>
        <strain evidence="2">cv. AM560-2</strain>
    </source>
</reference>
<evidence type="ECO:0000313" key="2">
    <source>
        <dbReference type="Proteomes" id="UP000091857"/>
    </source>
</evidence>
<evidence type="ECO:0008006" key="3">
    <source>
        <dbReference type="Google" id="ProtNLM"/>
    </source>
</evidence>
<protein>
    <recommendedName>
        <fullName evidence="3">Peptidase M24 domain-containing protein</fullName>
    </recommendedName>
</protein>
<organism evidence="1 2">
    <name type="scientific">Manihot esculenta</name>
    <name type="common">Cassava</name>
    <name type="synonym">Jatropha manihot</name>
    <dbReference type="NCBI Taxonomy" id="3983"/>
    <lineage>
        <taxon>Eukaryota</taxon>
        <taxon>Viridiplantae</taxon>
        <taxon>Streptophyta</taxon>
        <taxon>Embryophyta</taxon>
        <taxon>Tracheophyta</taxon>
        <taxon>Spermatophyta</taxon>
        <taxon>Magnoliopsida</taxon>
        <taxon>eudicotyledons</taxon>
        <taxon>Gunneridae</taxon>
        <taxon>Pentapetalae</taxon>
        <taxon>rosids</taxon>
        <taxon>fabids</taxon>
        <taxon>Malpighiales</taxon>
        <taxon>Euphorbiaceae</taxon>
        <taxon>Crotonoideae</taxon>
        <taxon>Manihoteae</taxon>
        <taxon>Manihot</taxon>
    </lineage>
</organism>